<evidence type="ECO:0000313" key="1">
    <source>
        <dbReference type="EMBL" id="RUR77853.1"/>
    </source>
</evidence>
<reference evidence="1 2" key="1">
    <citation type="journal article" date="2019" name="Genome Biol. Evol.">
        <title>Day and night: Metabolic profiles and evolutionary relationships of six axenic non-marine cyanobacteria.</title>
        <authorList>
            <person name="Will S.E."/>
            <person name="Henke P."/>
            <person name="Boedeker C."/>
            <person name="Huang S."/>
            <person name="Brinkmann H."/>
            <person name="Rohde M."/>
            <person name="Jarek M."/>
            <person name="Friedl T."/>
            <person name="Seufert S."/>
            <person name="Schumacher M."/>
            <person name="Overmann J."/>
            <person name="Neumann-Schaal M."/>
            <person name="Petersen J."/>
        </authorList>
    </citation>
    <scope>NUCLEOTIDE SEQUENCE [LARGE SCALE GENOMIC DNA]</scope>
    <source>
        <strain evidence="1 2">PCC 6912</strain>
    </source>
</reference>
<organism evidence="1 2">
    <name type="scientific">Chlorogloeopsis fritschii PCC 6912</name>
    <dbReference type="NCBI Taxonomy" id="211165"/>
    <lineage>
        <taxon>Bacteria</taxon>
        <taxon>Bacillati</taxon>
        <taxon>Cyanobacteriota</taxon>
        <taxon>Cyanophyceae</taxon>
        <taxon>Nostocales</taxon>
        <taxon>Chlorogloeopsidaceae</taxon>
        <taxon>Chlorogloeopsis</taxon>
    </lineage>
</organism>
<name>A0A433N831_CHLFR</name>
<proteinExistence type="predicted"/>
<keyword evidence="2" id="KW-1185">Reference proteome</keyword>
<protein>
    <submittedName>
        <fullName evidence="1">Uncharacterized protein</fullName>
    </submittedName>
</protein>
<accession>A0A433N831</accession>
<dbReference type="Proteomes" id="UP000268857">
    <property type="component" value="Unassembled WGS sequence"/>
</dbReference>
<dbReference type="EMBL" id="RSCJ01000016">
    <property type="protein sequence ID" value="RUR77853.1"/>
    <property type="molecule type" value="Genomic_DNA"/>
</dbReference>
<comment type="caution">
    <text evidence="1">The sequence shown here is derived from an EMBL/GenBank/DDBJ whole genome shotgun (WGS) entry which is preliminary data.</text>
</comment>
<dbReference type="AlphaFoldDB" id="A0A433N831"/>
<evidence type="ECO:0000313" key="2">
    <source>
        <dbReference type="Proteomes" id="UP000268857"/>
    </source>
</evidence>
<gene>
    <name evidence="1" type="ORF">PCC6912_37340</name>
</gene>
<sequence length="77" mass="8609">MVMNVCPVNSKTLRQLWFVVEQTQTSTLLGLGDTDLVKQLLEQLDKKALSSEETNTLRAYISSKTSLIRDLALARLA</sequence>